<dbReference type="SUPFAM" id="SSF82185">
    <property type="entry name" value="Histone H3 K4-specific methyltransferase SET7/9 N-terminal domain"/>
    <property type="match status" value="1"/>
</dbReference>
<evidence type="ECO:0000313" key="1">
    <source>
        <dbReference type="EMBL" id="KAA9339058.1"/>
    </source>
</evidence>
<evidence type="ECO:0000313" key="2">
    <source>
        <dbReference type="Proteomes" id="UP000326380"/>
    </source>
</evidence>
<dbReference type="RefSeq" id="WP_160620075.1">
    <property type="nucleotide sequence ID" value="NZ_CP047647.1"/>
</dbReference>
<keyword evidence="2" id="KW-1185">Reference proteome</keyword>
<dbReference type="EMBL" id="VTWU01000001">
    <property type="protein sequence ID" value="KAA9339058.1"/>
    <property type="molecule type" value="Genomic_DNA"/>
</dbReference>
<dbReference type="Proteomes" id="UP000326380">
    <property type="component" value="Unassembled WGS sequence"/>
</dbReference>
<dbReference type="Gene3D" id="3.90.930.1">
    <property type="match status" value="1"/>
</dbReference>
<name>A0A7L4ZUN4_9BACT</name>
<gene>
    <name evidence="1" type="ORF">F0P96_00005</name>
</gene>
<dbReference type="AlphaFoldDB" id="A0A7L4ZUN4"/>
<organism evidence="1 2">
    <name type="scientific">Hymenobacter busanensis</name>
    <dbReference type="NCBI Taxonomy" id="2607656"/>
    <lineage>
        <taxon>Bacteria</taxon>
        <taxon>Pseudomonadati</taxon>
        <taxon>Bacteroidota</taxon>
        <taxon>Cytophagia</taxon>
        <taxon>Cytophagales</taxon>
        <taxon>Hymenobacteraceae</taxon>
        <taxon>Hymenobacter</taxon>
    </lineage>
</organism>
<comment type="caution">
    <text evidence="1">The sequence shown here is derived from an EMBL/GenBank/DDBJ whole genome shotgun (WGS) entry which is preliminary data.</text>
</comment>
<accession>A0A7L4ZUN4</accession>
<protein>
    <submittedName>
        <fullName evidence="1">Uncharacterized protein</fullName>
    </submittedName>
</protein>
<sequence>MKLWITVFALFLLTMQNAVGQSARTSVYKNLVTKKVFFESASKKPDGIGYSYFIDGKRVDKITYDSFQSNWRNLQSCCPCILQTYNSSGQLLNEGVRCTDAPVGWWKAYHPNGKLKESGQYKENDSGNWDNLCERGYCSVRVGRWTYFDEQGKQLYVEDWKDGAFVKQIPEQLRMEIWKVDFLLRGKEAEKIPLTLDEISQINILPKYKNKARSDITMKLRIEAIGYPQFRAECKLDEFKNIDAQKLLLASGIPMDKNPQFILEVFSGKENIDRAYLRITK</sequence>
<proteinExistence type="predicted"/>
<reference evidence="1 2" key="1">
    <citation type="submission" date="2019-09" db="EMBL/GenBank/DDBJ databases">
        <title>Genome sequence of Hymenobacter sp. M3.</title>
        <authorList>
            <person name="Srinivasan S."/>
        </authorList>
    </citation>
    <scope>NUCLEOTIDE SEQUENCE [LARGE SCALE GENOMIC DNA]</scope>
    <source>
        <strain evidence="1 2">M3</strain>
    </source>
</reference>